<dbReference type="AlphaFoldDB" id="A0A840F6G7"/>
<feature type="region of interest" description="Disordered" evidence="1">
    <location>
        <begin position="18"/>
        <end position="37"/>
    </location>
</feature>
<sequence length="212" mass="22748">MNYLAIAATLTTLAVTAGHGGSSSADAARRDASAPTVRHVDEQQIAGRFAISPRYSRRLTARLSVVGAYELVLPANLALVRAWSPGFRPVAMTFSDGVCRTFEADYIHTLKNRRLSPTCAFNPPVDGAPITVRREGMRLVSSAWGFQAWADDTHERTVLTIAGRPADEPLFDASMAVTSMIAMRDPHGVGGDITLVGTINGKPMIVTVEVIL</sequence>
<comment type="caution">
    <text evidence="2">The sequence shown here is derived from an EMBL/GenBank/DDBJ whole genome shotgun (WGS) entry which is preliminary data.</text>
</comment>
<evidence type="ECO:0000313" key="3">
    <source>
        <dbReference type="Proteomes" id="UP000529795"/>
    </source>
</evidence>
<feature type="compositionally biased region" description="Basic and acidic residues" evidence="1">
    <location>
        <begin position="27"/>
        <end position="37"/>
    </location>
</feature>
<dbReference type="RefSeq" id="WP_183983045.1">
    <property type="nucleotide sequence ID" value="NZ_JACIEV010000003.1"/>
</dbReference>
<name>A0A840F6G7_9SPHN</name>
<gene>
    <name evidence="2" type="ORF">GGQ80_001251</name>
</gene>
<evidence type="ECO:0000256" key="1">
    <source>
        <dbReference type="SAM" id="MobiDB-lite"/>
    </source>
</evidence>
<accession>A0A840F6G7</accession>
<proteinExistence type="predicted"/>
<dbReference type="Proteomes" id="UP000529795">
    <property type="component" value="Unassembled WGS sequence"/>
</dbReference>
<organism evidence="2 3">
    <name type="scientific">Sphingomonas jinjuensis</name>
    <dbReference type="NCBI Taxonomy" id="535907"/>
    <lineage>
        <taxon>Bacteria</taxon>
        <taxon>Pseudomonadati</taxon>
        <taxon>Pseudomonadota</taxon>
        <taxon>Alphaproteobacteria</taxon>
        <taxon>Sphingomonadales</taxon>
        <taxon>Sphingomonadaceae</taxon>
        <taxon>Sphingomonas</taxon>
    </lineage>
</organism>
<protein>
    <submittedName>
        <fullName evidence="2">Uncharacterized protein</fullName>
    </submittedName>
</protein>
<dbReference type="EMBL" id="JACIEV010000003">
    <property type="protein sequence ID" value="MBB4153349.1"/>
    <property type="molecule type" value="Genomic_DNA"/>
</dbReference>
<keyword evidence="3" id="KW-1185">Reference proteome</keyword>
<reference evidence="2 3" key="1">
    <citation type="submission" date="2020-08" db="EMBL/GenBank/DDBJ databases">
        <title>Genomic Encyclopedia of Type Strains, Phase IV (KMG-IV): sequencing the most valuable type-strain genomes for metagenomic binning, comparative biology and taxonomic classification.</title>
        <authorList>
            <person name="Goeker M."/>
        </authorList>
    </citation>
    <scope>NUCLEOTIDE SEQUENCE [LARGE SCALE GENOMIC DNA]</scope>
    <source>
        <strain evidence="2 3">YC6723</strain>
    </source>
</reference>
<evidence type="ECO:0000313" key="2">
    <source>
        <dbReference type="EMBL" id="MBB4153349.1"/>
    </source>
</evidence>